<feature type="region of interest" description="Disordered" evidence="1">
    <location>
        <begin position="223"/>
        <end position="255"/>
    </location>
</feature>
<dbReference type="SUPFAM" id="SSF52799">
    <property type="entry name" value="(Phosphotyrosine protein) phosphatases II"/>
    <property type="match status" value="1"/>
</dbReference>
<reference evidence="2" key="1">
    <citation type="submission" date="2021-01" db="EMBL/GenBank/DDBJ databases">
        <authorList>
            <person name="Corre E."/>
            <person name="Pelletier E."/>
            <person name="Niang G."/>
            <person name="Scheremetjew M."/>
            <person name="Finn R."/>
            <person name="Kale V."/>
            <person name="Holt S."/>
            <person name="Cochrane G."/>
            <person name="Meng A."/>
            <person name="Brown T."/>
            <person name="Cohen L."/>
        </authorList>
    </citation>
    <scope>NUCLEOTIDE SEQUENCE</scope>
    <source>
        <strain evidence="2">CCMP 2712</strain>
    </source>
</reference>
<gene>
    <name evidence="2" type="ORF">GTHE00462_LOCUS37198</name>
</gene>
<dbReference type="AlphaFoldDB" id="A0A7S4UJE5"/>
<organism evidence="2">
    <name type="scientific">Guillardia theta</name>
    <name type="common">Cryptophyte</name>
    <name type="synonym">Cryptomonas phi</name>
    <dbReference type="NCBI Taxonomy" id="55529"/>
    <lineage>
        <taxon>Eukaryota</taxon>
        <taxon>Cryptophyceae</taxon>
        <taxon>Pyrenomonadales</taxon>
        <taxon>Geminigeraceae</taxon>
        <taxon>Guillardia</taxon>
    </lineage>
</organism>
<feature type="compositionally biased region" description="Low complexity" evidence="1">
    <location>
        <begin position="602"/>
        <end position="611"/>
    </location>
</feature>
<proteinExistence type="predicted"/>
<feature type="compositionally biased region" description="Basic and acidic residues" evidence="1">
    <location>
        <begin position="392"/>
        <end position="403"/>
    </location>
</feature>
<accession>A0A7S4UJE5</accession>
<sequence length="744" mass="81391">MRAIRVPQNNPRLSSTSKLTSHESDADKDEPDMLGSMLHSGGLNKQGVWIVAEACKVKDALFIGNVMTVQDTSFIAINKIGYCIKCQTGFNVPQNLRRVGVTYTVMNLLGAYLDQKMPVEAKDHLLESFYMLMETASEQGVGVLLYAFKDLIWCCFNIIAYWMRKYRWTVNHAVHVMKSRRPTLQLTELAMSELDSLAVRLSNQKMEEDMSFEEERMLTNTYSNARRLSEPDETSPWLGDAPSGKHSGGGGQVRPSSRIQWVSDHRMIDYLEPQATAPDSRAMKHSHGVKSILRKSGRLVEDGESLSSDLARFLRPMSTGSQLLSSRHVPVHGSWSAVPFPSKSLAGSGERSDGLFADSRTEEQEVQQGLGGGKALVKRGYASVMQASSPHESLRDKRKEEKSSPAAALPQPRDSVQQWMNRQLLQEVSSTLAPLQEEKRAEERRTNGMTAQGDEGGSVQADQEEGGRGGAGAGAGAGGARISRRFFGKHLPPSGSNKDLMQRREQQGSQQEGEAKGRQRRANMRMSSPTLMLQNTSALARNESPSSEVVLETEDSTFLSFVNRSRNQTPDASSSGAPAQQQERGNRGRMQLRVSSAQDKISSASPSLASAIVEEDARVADPGEAPPSHGAAAPLDPSRSRSSLSRRFVSNYEVMRPSSAMLTSSLQLRPSGLSLNGRFSPFAPQAGNQKQRSASLSVKAPLQVEAGKTQVSYRPISAGHQAGGVKTPYWQNARASTRSPNGWK</sequence>
<evidence type="ECO:0000313" key="2">
    <source>
        <dbReference type="EMBL" id="CAE2337692.1"/>
    </source>
</evidence>
<feature type="compositionally biased region" description="Polar residues" evidence="1">
    <location>
        <begin position="525"/>
        <end position="547"/>
    </location>
</feature>
<feature type="region of interest" description="Disordered" evidence="1">
    <location>
        <begin position="718"/>
        <end position="744"/>
    </location>
</feature>
<evidence type="ECO:0000256" key="1">
    <source>
        <dbReference type="SAM" id="MobiDB-lite"/>
    </source>
</evidence>
<dbReference type="EMBL" id="HBKN01047667">
    <property type="protein sequence ID" value="CAE2337692.1"/>
    <property type="molecule type" value="Transcribed_RNA"/>
</dbReference>
<feature type="compositionally biased region" description="Polar residues" evidence="1">
    <location>
        <begin position="729"/>
        <end position="744"/>
    </location>
</feature>
<feature type="compositionally biased region" description="Gly residues" evidence="1">
    <location>
        <begin position="468"/>
        <end position="479"/>
    </location>
</feature>
<dbReference type="InterPro" id="IPR029021">
    <property type="entry name" value="Prot-tyrosine_phosphatase-like"/>
</dbReference>
<feature type="region of interest" description="Disordered" evidence="1">
    <location>
        <begin position="344"/>
        <end position="415"/>
    </location>
</feature>
<dbReference type="PANTHER" id="PTHR46653">
    <property type="entry name" value="SPECIFICITY PROTEIN PHOSPHATASE, PUTATIVE-RELATED"/>
    <property type="match status" value="1"/>
</dbReference>
<dbReference type="Gene3D" id="3.90.190.10">
    <property type="entry name" value="Protein tyrosine phosphatase superfamily"/>
    <property type="match status" value="1"/>
</dbReference>
<feature type="compositionally biased region" description="Basic and acidic residues" evidence="1">
    <location>
        <begin position="436"/>
        <end position="446"/>
    </location>
</feature>
<feature type="compositionally biased region" description="Polar residues" evidence="1">
    <location>
        <begin position="556"/>
        <end position="583"/>
    </location>
</feature>
<feature type="region of interest" description="Disordered" evidence="1">
    <location>
        <begin position="428"/>
        <end position="644"/>
    </location>
</feature>
<feature type="region of interest" description="Disordered" evidence="1">
    <location>
        <begin position="1"/>
        <end position="35"/>
    </location>
</feature>
<protein>
    <submittedName>
        <fullName evidence="2">Uncharacterized protein</fullName>
    </submittedName>
</protein>
<feature type="compositionally biased region" description="Polar residues" evidence="1">
    <location>
        <begin position="7"/>
        <end position="19"/>
    </location>
</feature>
<dbReference type="PANTHER" id="PTHR46653:SF1">
    <property type="entry name" value="SPECIFICITY PROTEIN PHOSPHATASE, PUTATIVE-RELATED"/>
    <property type="match status" value="1"/>
</dbReference>
<name>A0A7S4UJE5_GUITH</name>